<evidence type="ECO:0000259" key="5">
    <source>
        <dbReference type="Pfam" id="PF22585"/>
    </source>
</evidence>
<keyword evidence="7" id="KW-1185">Reference proteome</keyword>
<evidence type="ECO:0000313" key="7">
    <source>
        <dbReference type="Proteomes" id="UP000565579"/>
    </source>
</evidence>
<reference evidence="6 7" key="1">
    <citation type="submission" date="2020-08" db="EMBL/GenBank/DDBJ databases">
        <title>Sequencing the genomes of 1000 actinobacteria strains.</title>
        <authorList>
            <person name="Klenk H.-P."/>
        </authorList>
    </citation>
    <scope>NUCLEOTIDE SEQUENCE [LARGE SCALE GENOMIC DNA]</scope>
    <source>
        <strain evidence="6 7">DSM 43768</strain>
    </source>
</reference>
<dbReference type="InterPro" id="IPR039448">
    <property type="entry name" value="Beta_helix"/>
</dbReference>
<dbReference type="RefSeq" id="WP_185108579.1">
    <property type="nucleotide sequence ID" value="NZ_BAAAXY010000188.1"/>
</dbReference>
<feature type="chain" id="PRO_5030909675" description="Alpha-amylase" evidence="2">
    <location>
        <begin position="26"/>
        <end position="1335"/>
    </location>
</feature>
<dbReference type="Pfam" id="PF13620">
    <property type="entry name" value="CarboxypepD_reg"/>
    <property type="match status" value="1"/>
</dbReference>
<dbReference type="InterPro" id="IPR013783">
    <property type="entry name" value="Ig-like_fold"/>
</dbReference>
<evidence type="ECO:0000256" key="1">
    <source>
        <dbReference type="SAM" id="MobiDB-lite"/>
    </source>
</evidence>
<dbReference type="Gene3D" id="2.60.40.1120">
    <property type="entry name" value="Carboxypeptidase-like, regulatory domain"/>
    <property type="match status" value="2"/>
</dbReference>
<feature type="domain" description="Cadherin-like beta-sandwich-like" evidence="3">
    <location>
        <begin position="972"/>
        <end position="1040"/>
    </location>
</feature>
<dbReference type="SUPFAM" id="SSF81296">
    <property type="entry name" value="E set domains"/>
    <property type="match status" value="2"/>
</dbReference>
<dbReference type="SUPFAM" id="SSF49464">
    <property type="entry name" value="Carboxypeptidase regulatory domain-like"/>
    <property type="match status" value="2"/>
</dbReference>
<sequence>MFPVRLTLLAAMAAALTLHPQPAMAAQAGTTYYVDAAAGDDSASGQDEAHAWRSLAKVSATTFQPGDRILLRAGQRWSGEQLWPKGSGESGAPITIDRYGEGARPRIDAAGQAADAVRLFNQEFWTLKNLEVTNEVPATGTPGENLRDLRGIHVSGDDGRTLDGFVIDGVAVHDVTGEVNWIGGSSENDEPGVHFGTGWDGSKRTGGIVFDTTVPDVQAPPGQATVLNDVVIQNSTVANTSFAGIVFKQYTGDGESAVPTGWGTRVNRDDAKFTPHTNIVIRNNHVTQAGTAYGCNGMYVTNVRGALIERNVVHRAGTSGIETYFADDVTFQFNEVYETQQKAGGADSNGIDPDKGTTRQVVQYNFLHGNGDGVLLCQFGFGDAVVRNNVIAGNSRYQIYLHSDRAATAKIYNNTIYNDKSGYLIYGYGSYLDARYDITNNLLYSTRPGAVLTTSPTIAYSHNLYGGAALTVPPGDEAAVVTADPLFADAPLDGPYGTPETGPALQTAHGLRVTSGSYAIDAGTPIDGNGGRDYAGLALYNGAPDLGAFEYATPAGATTESITGTVRTPSGAPVSGATVTAGGGPATTGAATTGAATTGAATTGAATTGAATTGAATTGADGRFAIRGVPFADGIEVTATRNGYQSAAATVNVRPGNVTTVALTMASTSTAGTITGRVLDQAARPLPGATVTVRDGDQTLATATSAADGSYTAADVPVGEGYTLRATAGGFEPKTSAGLKVEAATTTDAGSLLLVRPTPDYVAVHDFDHLPTGPYAGDDDLAVTSGGGSVEIVEAGGDRSVRLTRTANSGVTSLTTAAALKGIVTVETNVMSEQPYTSGNHWWSIPYAKDAAGQNAVSLAFTKNTIVAYAGSTTKTVGAYEPGRWYHVAAVMDTVNKRFDLLIDGRKVLEGAAFRTPVDSLAKIEYAATSTNYGSVTLDDLRLSQGVGLSRDDTALLSLETSHGAPVDGVLEVPARVTEVEVTAVARSPFARSVTIDGAETDGAQATRQVTLGATGAEVKIVVTAEDGTEATHTLRIERRPLAQDTTLTSLAPSAGTLEPAFDPGRHDYTLTVPGDSLTVTPTALNPRSAITVQGRPVASGTASPAVPIPVGDTEVAVRVASEDGTADATYTIEVTRPEPELPQDGATAPPAKAALSVSGGHRYGTYDVTMNLWYGVNGSVLVLYENGRELARRTLTPDTPRAQKATVQITGRVNGTYLYTAELLNQAGRTSTTPLKVEVTQANPGKPVLSSDNWDGDGSYTIRMNMWWGTNATTYRLYEDGVLVDTQQLTAATPAAQSAATVLTGRPAGTHTYVAELANEAGTTRGEPLAVVTR</sequence>
<dbReference type="Pfam" id="PF22585">
    <property type="entry name" value="Sialidase-like_CBM"/>
    <property type="match status" value="1"/>
</dbReference>
<dbReference type="InterPro" id="IPR014756">
    <property type="entry name" value="Ig_E-set"/>
</dbReference>
<dbReference type="SUPFAM" id="SSF51126">
    <property type="entry name" value="Pectin lyase-like"/>
    <property type="match status" value="1"/>
</dbReference>
<keyword evidence="2" id="KW-0732">Signal</keyword>
<dbReference type="SUPFAM" id="SSF49899">
    <property type="entry name" value="Concanavalin A-like lectins/glucanases"/>
    <property type="match status" value="1"/>
</dbReference>
<evidence type="ECO:0000313" key="6">
    <source>
        <dbReference type="EMBL" id="MBB6554025.1"/>
    </source>
</evidence>
<organism evidence="6 7">
    <name type="scientific">Nonomuraea rubra</name>
    <dbReference type="NCBI Taxonomy" id="46180"/>
    <lineage>
        <taxon>Bacteria</taxon>
        <taxon>Bacillati</taxon>
        <taxon>Actinomycetota</taxon>
        <taxon>Actinomycetes</taxon>
        <taxon>Streptosporangiales</taxon>
        <taxon>Streptosporangiaceae</taxon>
        <taxon>Nonomuraea</taxon>
    </lineage>
</organism>
<feature type="domain" description="BT-1020-like structural beta-sandwich" evidence="5">
    <location>
        <begin position="849"/>
        <end position="927"/>
    </location>
</feature>
<dbReference type="InterPro" id="IPR008969">
    <property type="entry name" value="CarboxyPept-like_regulatory"/>
</dbReference>
<dbReference type="InterPro" id="IPR011050">
    <property type="entry name" value="Pectin_lyase_fold/virulence"/>
</dbReference>
<dbReference type="EMBL" id="JACHMI010000001">
    <property type="protein sequence ID" value="MBB6554025.1"/>
    <property type="molecule type" value="Genomic_DNA"/>
</dbReference>
<dbReference type="InterPro" id="IPR054490">
    <property type="entry name" value="BT_1020-like_b-sandwich_1"/>
</dbReference>
<evidence type="ECO:0000259" key="3">
    <source>
        <dbReference type="Pfam" id="PF12733"/>
    </source>
</evidence>
<evidence type="ECO:0000259" key="4">
    <source>
        <dbReference type="Pfam" id="PF13229"/>
    </source>
</evidence>
<feature type="domain" description="Cadherin-like beta-sandwich-like" evidence="3">
    <location>
        <begin position="1054"/>
        <end position="1138"/>
    </location>
</feature>
<proteinExistence type="predicted"/>
<feature type="signal peptide" evidence="2">
    <location>
        <begin position="1"/>
        <end position="25"/>
    </location>
</feature>
<feature type="region of interest" description="Disordered" evidence="1">
    <location>
        <begin position="561"/>
        <end position="593"/>
    </location>
</feature>
<dbReference type="GO" id="GO:0005975">
    <property type="term" value="P:carbohydrate metabolic process"/>
    <property type="evidence" value="ECO:0007669"/>
    <property type="project" value="UniProtKB-ARBA"/>
</dbReference>
<dbReference type="Gene3D" id="2.60.40.10">
    <property type="entry name" value="Immunoglobulins"/>
    <property type="match status" value="2"/>
</dbReference>
<accession>A0A7X0U418</accession>
<evidence type="ECO:0000256" key="2">
    <source>
        <dbReference type="SAM" id="SignalP"/>
    </source>
</evidence>
<protein>
    <recommendedName>
        <fullName evidence="8">Alpha-amylase</fullName>
    </recommendedName>
</protein>
<dbReference type="InterPro" id="IPR025883">
    <property type="entry name" value="Cadherin-like_domain"/>
</dbReference>
<dbReference type="InterPro" id="IPR012334">
    <property type="entry name" value="Pectin_lyas_fold"/>
</dbReference>
<dbReference type="InterPro" id="IPR006626">
    <property type="entry name" value="PbH1"/>
</dbReference>
<name>A0A7X0U418_9ACTN</name>
<dbReference type="Gene3D" id="2.60.120.200">
    <property type="match status" value="1"/>
</dbReference>
<gene>
    <name evidence="6" type="ORF">HD593_008820</name>
</gene>
<feature type="domain" description="Right handed beta helix" evidence="4">
    <location>
        <begin position="277"/>
        <end position="441"/>
    </location>
</feature>
<dbReference type="Pfam" id="PF13229">
    <property type="entry name" value="Beta_helix"/>
    <property type="match status" value="1"/>
</dbReference>
<dbReference type="SMART" id="SM00710">
    <property type="entry name" value="PbH1"/>
    <property type="match status" value="6"/>
</dbReference>
<dbReference type="Pfam" id="PF12733">
    <property type="entry name" value="Cadherin-like"/>
    <property type="match status" value="2"/>
</dbReference>
<dbReference type="InterPro" id="IPR013320">
    <property type="entry name" value="ConA-like_dom_sf"/>
</dbReference>
<comment type="caution">
    <text evidence="6">The sequence shown here is derived from an EMBL/GenBank/DDBJ whole genome shotgun (WGS) entry which is preliminary data.</text>
</comment>
<dbReference type="Proteomes" id="UP000565579">
    <property type="component" value="Unassembled WGS sequence"/>
</dbReference>
<dbReference type="Gene3D" id="2.160.20.10">
    <property type="entry name" value="Single-stranded right-handed beta-helix, Pectin lyase-like"/>
    <property type="match status" value="1"/>
</dbReference>
<evidence type="ECO:0008006" key="8">
    <source>
        <dbReference type="Google" id="ProtNLM"/>
    </source>
</evidence>